<comment type="caution">
    <text evidence="2">The sequence shown here is derived from an EMBL/GenBank/DDBJ whole genome shotgun (WGS) entry which is preliminary data.</text>
</comment>
<evidence type="ECO:0000313" key="2">
    <source>
        <dbReference type="EMBL" id="MCY1139286.1"/>
    </source>
</evidence>
<dbReference type="InterPro" id="IPR011009">
    <property type="entry name" value="Kinase-like_dom_sf"/>
</dbReference>
<dbReference type="Pfam" id="PF01636">
    <property type="entry name" value="APH"/>
    <property type="match status" value="1"/>
</dbReference>
<accession>A0ABT4AYI2</accession>
<dbReference type="InterPro" id="IPR002575">
    <property type="entry name" value="Aminoglycoside_PTrfase"/>
</dbReference>
<name>A0ABT4AYI2_9ACTN</name>
<reference evidence="2" key="1">
    <citation type="submission" date="2022-11" db="EMBL/GenBank/DDBJ databases">
        <authorList>
            <person name="Somphong A."/>
            <person name="Phongsopitanun W."/>
        </authorList>
    </citation>
    <scope>NUCLEOTIDE SEQUENCE</scope>
    <source>
        <strain evidence="2">Pm04-4</strain>
    </source>
</reference>
<dbReference type="SUPFAM" id="SSF56112">
    <property type="entry name" value="Protein kinase-like (PK-like)"/>
    <property type="match status" value="1"/>
</dbReference>
<evidence type="ECO:0000313" key="3">
    <source>
        <dbReference type="Proteomes" id="UP001151002"/>
    </source>
</evidence>
<gene>
    <name evidence="2" type="ORF">OWR29_14900</name>
</gene>
<dbReference type="EMBL" id="JAPNTZ010000005">
    <property type="protein sequence ID" value="MCY1139286.1"/>
    <property type="molecule type" value="Genomic_DNA"/>
</dbReference>
<sequence>MDDHEMLQDKPHRTVVRVGDTVRRPLQPWSSSVHELLRYLEGIGYPHSPRFLGIDADGREVVSFIDGESGGAGWAKVVDERGLKSMARLLRQYHDAVRGFRPAAVDGWAGRTAPQADDELICHGDFGPWNLVWHGPRPVAALDWDYAWPAKPIHDIAYALEYVAPFRDDETCVRWLSFPEPPNRRRRLELFAEAYGLESTTGLVDEVIAQQEAVWKRARRLADQGCQPQADWQSTGFLDKTAARINWTRTNRQLFEPAPGG</sequence>
<protein>
    <submittedName>
        <fullName evidence="2">Aminoglycoside phosphotransferase family protein</fullName>
    </submittedName>
</protein>
<keyword evidence="3" id="KW-1185">Reference proteome</keyword>
<dbReference type="Proteomes" id="UP001151002">
    <property type="component" value="Unassembled WGS sequence"/>
</dbReference>
<dbReference type="RefSeq" id="WP_267563401.1">
    <property type="nucleotide sequence ID" value="NZ_JAPNTZ010000005.1"/>
</dbReference>
<evidence type="ECO:0000259" key="1">
    <source>
        <dbReference type="Pfam" id="PF01636"/>
    </source>
</evidence>
<proteinExistence type="predicted"/>
<organism evidence="2 3">
    <name type="scientific">Paractinoplanes pyxinae</name>
    <dbReference type="NCBI Taxonomy" id="2997416"/>
    <lineage>
        <taxon>Bacteria</taxon>
        <taxon>Bacillati</taxon>
        <taxon>Actinomycetota</taxon>
        <taxon>Actinomycetes</taxon>
        <taxon>Micromonosporales</taxon>
        <taxon>Micromonosporaceae</taxon>
        <taxon>Paractinoplanes</taxon>
    </lineage>
</organism>
<dbReference type="Gene3D" id="3.90.1200.10">
    <property type="match status" value="1"/>
</dbReference>
<feature type="domain" description="Aminoglycoside phosphotransferase" evidence="1">
    <location>
        <begin position="105"/>
        <end position="170"/>
    </location>
</feature>